<dbReference type="SMART" id="SM00744">
    <property type="entry name" value="RINGv"/>
    <property type="match status" value="1"/>
</dbReference>
<evidence type="ECO:0000256" key="2">
    <source>
        <dbReference type="ARBA" id="ARBA00022771"/>
    </source>
</evidence>
<sequence>MIGQECWLNGLSSEKGKRMNGCKSRVIGIDDLRMKVELLEGGCVGEKVSVRSSNISMVKPVRFSGTLLDREKVLSVLQRVQKSFEKERDWKERKDMMARFALLDRAVSAYADPDAEIPIFSCMENLVPEAEMSDHMRVLDLSKPACAGDGKVDFRRLAEGLVGDFSTCAICLEVTLPDSTAFALPCSHVFHQSCATEWLKRENCCPTCRKAFPGKGYNFVRLVRGEDEIFSRLREWVISGRCQRCLFSQDDDPAVMMDNHPHFPNGTVMVPLSEATRVCEMFGLPMKWGDTVRDSRQTLGQGQTLGAIPASLQ</sequence>
<gene>
    <name evidence="6" type="ORF">Cvel_16949</name>
</gene>
<dbReference type="InterPro" id="IPR013083">
    <property type="entry name" value="Znf_RING/FYVE/PHD"/>
</dbReference>
<dbReference type="InterPro" id="IPR001841">
    <property type="entry name" value="Znf_RING"/>
</dbReference>
<dbReference type="GO" id="GO:0061630">
    <property type="term" value="F:ubiquitin protein ligase activity"/>
    <property type="evidence" value="ECO:0007669"/>
    <property type="project" value="TreeGrafter"/>
</dbReference>
<reference evidence="6" key="1">
    <citation type="submission" date="2014-11" db="EMBL/GenBank/DDBJ databases">
        <authorList>
            <person name="Otto D Thomas"/>
            <person name="Naeem Raeece"/>
        </authorList>
    </citation>
    <scope>NUCLEOTIDE SEQUENCE</scope>
</reference>
<evidence type="ECO:0000256" key="3">
    <source>
        <dbReference type="ARBA" id="ARBA00022833"/>
    </source>
</evidence>
<evidence type="ECO:0000256" key="4">
    <source>
        <dbReference type="PROSITE-ProRule" id="PRU00175"/>
    </source>
</evidence>
<evidence type="ECO:0000259" key="5">
    <source>
        <dbReference type="PROSITE" id="PS50089"/>
    </source>
</evidence>
<dbReference type="Pfam" id="PF13639">
    <property type="entry name" value="zf-RING_2"/>
    <property type="match status" value="1"/>
</dbReference>
<protein>
    <recommendedName>
        <fullName evidence="5">RING-type domain-containing protein</fullName>
    </recommendedName>
</protein>
<proteinExistence type="predicted"/>
<dbReference type="GO" id="GO:0008270">
    <property type="term" value="F:zinc ion binding"/>
    <property type="evidence" value="ECO:0007669"/>
    <property type="project" value="UniProtKB-KW"/>
</dbReference>
<dbReference type="PANTHER" id="PTHR45931:SF16">
    <property type="entry name" value="RING_U-BOX SUPERFAMILY PROTEIN"/>
    <property type="match status" value="1"/>
</dbReference>
<keyword evidence="2 4" id="KW-0863">Zinc-finger</keyword>
<dbReference type="PROSITE" id="PS50089">
    <property type="entry name" value="ZF_RING_2"/>
    <property type="match status" value="1"/>
</dbReference>
<keyword evidence="3" id="KW-0862">Zinc</keyword>
<evidence type="ECO:0000256" key="1">
    <source>
        <dbReference type="ARBA" id="ARBA00022723"/>
    </source>
</evidence>
<dbReference type="InterPro" id="IPR011016">
    <property type="entry name" value="Znf_RING-CH"/>
</dbReference>
<accession>A0A0G4FH01</accession>
<dbReference type="SMART" id="SM00184">
    <property type="entry name" value="RING"/>
    <property type="match status" value="1"/>
</dbReference>
<dbReference type="GO" id="GO:0006511">
    <property type="term" value="P:ubiquitin-dependent protein catabolic process"/>
    <property type="evidence" value="ECO:0007669"/>
    <property type="project" value="TreeGrafter"/>
</dbReference>
<dbReference type="GO" id="GO:0005634">
    <property type="term" value="C:nucleus"/>
    <property type="evidence" value="ECO:0007669"/>
    <property type="project" value="TreeGrafter"/>
</dbReference>
<evidence type="ECO:0000313" key="6">
    <source>
        <dbReference type="EMBL" id="CEM12691.1"/>
    </source>
</evidence>
<dbReference type="VEuPathDB" id="CryptoDB:Cvel_16949"/>
<dbReference type="PANTHER" id="PTHR45931">
    <property type="entry name" value="SI:CH211-59O9.10"/>
    <property type="match status" value="1"/>
</dbReference>
<dbReference type="EMBL" id="CDMZ01000362">
    <property type="protein sequence ID" value="CEM12691.1"/>
    <property type="molecule type" value="Genomic_DNA"/>
</dbReference>
<dbReference type="Gene3D" id="3.30.40.10">
    <property type="entry name" value="Zinc/RING finger domain, C3HC4 (zinc finger)"/>
    <property type="match status" value="1"/>
</dbReference>
<dbReference type="InterPro" id="IPR051834">
    <property type="entry name" value="RING_finger_E3_ligase"/>
</dbReference>
<dbReference type="SUPFAM" id="SSF57850">
    <property type="entry name" value="RING/U-box"/>
    <property type="match status" value="1"/>
</dbReference>
<organism evidence="6">
    <name type="scientific">Chromera velia CCMP2878</name>
    <dbReference type="NCBI Taxonomy" id="1169474"/>
    <lineage>
        <taxon>Eukaryota</taxon>
        <taxon>Sar</taxon>
        <taxon>Alveolata</taxon>
        <taxon>Colpodellida</taxon>
        <taxon>Chromeraceae</taxon>
        <taxon>Chromera</taxon>
    </lineage>
</organism>
<feature type="domain" description="RING-type" evidence="5">
    <location>
        <begin position="168"/>
        <end position="209"/>
    </location>
</feature>
<dbReference type="AlphaFoldDB" id="A0A0G4FH01"/>
<name>A0A0G4FH01_9ALVE</name>
<keyword evidence="1" id="KW-0479">Metal-binding</keyword>